<keyword evidence="3" id="KW-1185">Reference proteome</keyword>
<protein>
    <submittedName>
        <fullName evidence="2">Uncharacterized protein</fullName>
    </submittedName>
</protein>
<dbReference type="EMBL" id="KN824956">
    <property type="protein sequence ID" value="KIK97024.1"/>
    <property type="molecule type" value="Genomic_DNA"/>
</dbReference>
<gene>
    <name evidence="2" type="ORF">PAXRUDRAFT_825358</name>
</gene>
<name>A0A0D0E6C3_9AGAM</name>
<evidence type="ECO:0000256" key="1">
    <source>
        <dbReference type="SAM" id="MobiDB-lite"/>
    </source>
</evidence>
<dbReference type="OrthoDB" id="2507647at2759"/>
<proteinExistence type="predicted"/>
<feature type="compositionally biased region" description="Basic and acidic residues" evidence="1">
    <location>
        <begin position="249"/>
        <end position="263"/>
    </location>
</feature>
<feature type="compositionally biased region" description="Low complexity" evidence="1">
    <location>
        <begin position="279"/>
        <end position="302"/>
    </location>
</feature>
<dbReference type="Proteomes" id="UP000054538">
    <property type="component" value="Unassembled WGS sequence"/>
</dbReference>
<dbReference type="STRING" id="930991.A0A0D0E6C3"/>
<accession>A0A0D0E6C3</accession>
<dbReference type="AlphaFoldDB" id="A0A0D0E6C3"/>
<evidence type="ECO:0000313" key="2">
    <source>
        <dbReference type="EMBL" id="KIK97024.1"/>
    </source>
</evidence>
<organism evidence="2 3">
    <name type="scientific">Paxillus rubicundulus Ve08.2h10</name>
    <dbReference type="NCBI Taxonomy" id="930991"/>
    <lineage>
        <taxon>Eukaryota</taxon>
        <taxon>Fungi</taxon>
        <taxon>Dikarya</taxon>
        <taxon>Basidiomycota</taxon>
        <taxon>Agaricomycotina</taxon>
        <taxon>Agaricomycetes</taxon>
        <taxon>Agaricomycetidae</taxon>
        <taxon>Boletales</taxon>
        <taxon>Paxilineae</taxon>
        <taxon>Paxillaceae</taxon>
        <taxon>Paxillus</taxon>
    </lineage>
</organism>
<dbReference type="HOGENOM" id="CLU_016306_0_0_1"/>
<feature type="region of interest" description="Disordered" evidence="1">
    <location>
        <begin position="408"/>
        <end position="428"/>
    </location>
</feature>
<reference evidence="2 3" key="1">
    <citation type="submission" date="2014-04" db="EMBL/GenBank/DDBJ databases">
        <authorList>
            <consortium name="DOE Joint Genome Institute"/>
            <person name="Kuo A."/>
            <person name="Kohler A."/>
            <person name="Jargeat P."/>
            <person name="Nagy L.G."/>
            <person name="Floudas D."/>
            <person name="Copeland A."/>
            <person name="Barry K.W."/>
            <person name="Cichocki N."/>
            <person name="Veneault-Fourrey C."/>
            <person name="LaButti K."/>
            <person name="Lindquist E.A."/>
            <person name="Lipzen A."/>
            <person name="Lundell T."/>
            <person name="Morin E."/>
            <person name="Murat C."/>
            <person name="Sun H."/>
            <person name="Tunlid A."/>
            <person name="Henrissat B."/>
            <person name="Grigoriev I.V."/>
            <person name="Hibbett D.S."/>
            <person name="Martin F."/>
            <person name="Nordberg H.P."/>
            <person name="Cantor M.N."/>
            <person name="Hua S.X."/>
        </authorList>
    </citation>
    <scope>NUCLEOTIDE SEQUENCE [LARGE SCALE GENOMIC DNA]</scope>
    <source>
        <strain evidence="2 3">Ve08.2h10</strain>
    </source>
</reference>
<sequence>MDPEILPQVIPDHRWRGSPQIIDVDAPNVDDIVYVRSSPPRQRRRVAEGGRAVPVPRQVIHITDSDDDEEIQFVGSNPPRPQHPRPVRRERIFSPPPPPQMDGIPPVPPIPERFLPLPHRPPPGLVIANEVPFPFEADLGLGPHPAEGPSTPTPPPVAAPPSRHLPFMGFGGALLTGVRQVIRPSHRNGLGPPGAVVMRWDPFDLFGAEGRNMLDDDSDGVAVWQDVDVPFPAGGVGRQLDRAFERRHNEPLSEPDYKPEYTHPNKPLPGFTHDFAPTSPSSPSPSVIVLDDSPGSSSASASCSQPSDAALVCVSCRDPLVLGASDIAEGRNRRRLWGLRCGHIFDGKCVEKLMKPSLPAFDQTQTPSHVDQKGKGRMIPETLDLLLSSGQDDAEDVVMDVNSMRSRLRPRRGMPGSMPSVPQPGQPLYTRHRGVITARPRIIHRSRGKGKGKAKALFVEAEHAWSCPVNGCGLVHLSLLIDGRWTMDEKRGAIAVFA</sequence>
<dbReference type="InParanoid" id="A0A0D0E6C3"/>
<feature type="region of interest" description="Disordered" evidence="1">
    <location>
        <begin position="249"/>
        <end position="302"/>
    </location>
</feature>
<reference evidence="3" key="2">
    <citation type="submission" date="2015-01" db="EMBL/GenBank/DDBJ databases">
        <title>Evolutionary Origins and Diversification of the Mycorrhizal Mutualists.</title>
        <authorList>
            <consortium name="DOE Joint Genome Institute"/>
            <consortium name="Mycorrhizal Genomics Consortium"/>
            <person name="Kohler A."/>
            <person name="Kuo A."/>
            <person name="Nagy L.G."/>
            <person name="Floudas D."/>
            <person name="Copeland A."/>
            <person name="Barry K.W."/>
            <person name="Cichocki N."/>
            <person name="Veneault-Fourrey C."/>
            <person name="LaButti K."/>
            <person name="Lindquist E.A."/>
            <person name="Lipzen A."/>
            <person name="Lundell T."/>
            <person name="Morin E."/>
            <person name="Murat C."/>
            <person name="Riley R."/>
            <person name="Ohm R."/>
            <person name="Sun H."/>
            <person name="Tunlid A."/>
            <person name="Henrissat B."/>
            <person name="Grigoriev I.V."/>
            <person name="Hibbett D.S."/>
            <person name="Martin F."/>
        </authorList>
    </citation>
    <scope>NUCLEOTIDE SEQUENCE [LARGE SCALE GENOMIC DNA]</scope>
    <source>
        <strain evidence="3">Ve08.2h10</strain>
    </source>
</reference>
<evidence type="ECO:0000313" key="3">
    <source>
        <dbReference type="Proteomes" id="UP000054538"/>
    </source>
</evidence>